<dbReference type="Gene3D" id="3.30.930.10">
    <property type="entry name" value="Bira Bifunctional Protein, Domain 2"/>
    <property type="match status" value="2"/>
</dbReference>
<evidence type="ECO:0000313" key="11">
    <source>
        <dbReference type="EMBL" id="KAL1883860.1"/>
    </source>
</evidence>
<evidence type="ECO:0000256" key="1">
    <source>
        <dbReference type="ARBA" id="ARBA00008226"/>
    </source>
</evidence>
<dbReference type="InterPro" id="IPR002316">
    <property type="entry name" value="Pro-tRNA-ligase_IIa"/>
</dbReference>
<evidence type="ECO:0000256" key="9">
    <source>
        <dbReference type="ARBA" id="ARBA00047671"/>
    </source>
</evidence>
<keyword evidence="7" id="KW-0030">Aminoacyl-tRNA synthetase</keyword>
<dbReference type="InterPro" id="IPR045864">
    <property type="entry name" value="aa-tRNA-synth_II/BPL/LPL"/>
</dbReference>
<keyword evidence="6" id="KW-0648">Protein biosynthesis</keyword>
<dbReference type="SUPFAM" id="SSF55681">
    <property type="entry name" value="Class II aaRS and biotin synthetases"/>
    <property type="match status" value="1"/>
</dbReference>
<dbReference type="InterPro" id="IPR050062">
    <property type="entry name" value="Pro-tRNA_synthetase"/>
</dbReference>
<protein>
    <recommendedName>
        <fullName evidence="2">proline--tRNA ligase</fullName>
        <ecNumber evidence="2">6.1.1.15</ecNumber>
    </recommendedName>
    <alternativeName>
        <fullName evidence="8">Prolyl-tRNA synthetase</fullName>
    </alternativeName>
</protein>
<keyword evidence="12" id="KW-1185">Reference proteome</keyword>
<dbReference type="InterPro" id="IPR006195">
    <property type="entry name" value="aa-tRNA-synth_II"/>
</dbReference>
<evidence type="ECO:0000256" key="4">
    <source>
        <dbReference type="ARBA" id="ARBA00022741"/>
    </source>
</evidence>
<evidence type="ECO:0000256" key="3">
    <source>
        <dbReference type="ARBA" id="ARBA00022598"/>
    </source>
</evidence>
<keyword evidence="3" id="KW-0436">Ligase</keyword>
<dbReference type="PANTHER" id="PTHR42753">
    <property type="entry name" value="MITOCHONDRIAL RIBOSOME PROTEIN L39/PROLYL-TRNA LIGASE FAMILY MEMBER"/>
    <property type="match status" value="1"/>
</dbReference>
<evidence type="ECO:0000256" key="8">
    <source>
        <dbReference type="ARBA" id="ARBA00029731"/>
    </source>
</evidence>
<evidence type="ECO:0000313" key="12">
    <source>
        <dbReference type="Proteomes" id="UP001586593"/>
    </source>
</evidence>
<evidence type="ECO:0000256" key="2">
    <source>
        <dbReference type="ARBA" id="ARBA00012831"/>
    </source>
</evidence>
<dbReference type="Pfam" id="PF03129">
    <property type="entry name" value="HGTP_anticodon"/>
    <property type="match status" value="1"/>
</dbReference>
<dbReference type="PANTHER" id="PTHR42753:SF2">
    <property type="entry name" value="PROLINE--TRNA LIGASE"/>
    <property type="match status" value="1"/>
</dbReference>
<comment type="caution">
    <text evidence="11">The sequence shown here is derived from an EMBL/GenBank/DDBJ whole genome shotgun (WGS) entry which is preliminary data.</text>
</comment>
<name>A0ABR3Y7B9_9PEZI</name>
<dbReference type="CDD" id="cd00861">
    <property type="entry name" value="ProRS_anticodon_short"/>
    <property type="match status" value="1"/>
</dbReference>
<dbReference type="InterPro" id="IPR002314">
    <property type="entry name" value="aa-tRNA-synt_IIb"/>
</dbReference>
<comment type="similarity">
    <text evidence="1">Belongs to the class-II aminoacyl-tRNA synthetase family.</text>
</comment>
<reference evidence="11 12" key="1">
    <citation type="journal article" date="2024" name="Commun. Biol.">
        <title>Comparative genomic analysis of thermophilic fungi reveals convergent evolutionary adaptations and gene losses.</title>
        <authorList>
            <person name="Steindorff A.S."/>
            <person name="Aguilar-Pontes M.V."/>
            <person name="Robinson A.J."/>
            <person name="Andreopoulos B."/>
            <person name="LaButti K."/>
            <person name="Kuo A."/>
            <person name="Mondo S."/>
            <person name="Riley R."/>
            <person name="Otillar R."/>
            <person name="Haridas S."/>
            <person name="Lipzen A."/>
            <person name="Grimwood J."/>
            <person name="Schmutz J."/>
            <person name="Clum A."/>
            <person name="Reid I.D."/>
            <person name="Moisan M.C."/>
            <person name="Butler G."/>
            <person name="Nguyen T.T.M."/>
            <person name="Dewar K."/>
            <person name="Conant G."/>
            <person name="Drula E."/>
            <person name="Henrissat B."/>
            <person name="Hansel C."/>
            <person name="Singer S."/>
            <person name="Hutchinson M.I."/>
            <person name="de Vries R.P."/>
            <person name="Natvig D.O."/>
            <person name="Powell A.J."/>
            <person name="Tsang A."/>
            <person name="Grigoriev I.V."/>
        </authorList>
    </citation>
    <scope>NUCLEOTIDE SEQUENCE [LARGE SCALE GENOMIC DNA]</scope>
    <source>
        <strain evidence="11 12">ATCC 24622</strain>
    </source>
</reference>
<dbReference type="EMBL" id="JAZHXJ010000005">
    <property type="protein sequence ID" value="KAL1883860.1"/>
    <property type="molecule type" value="Genomic_DNA"/>
</dbReference>
<evidence type="ECO:0000256" key="6">
    <source>
        <dbReference type="ARBA" id="ARBA00022917"/>
    </source>
</evidence>
<dbReference type="Pfam" id="PF00587">
    <property type="entry name" value="tRNA-synt_2b"/>
    <property type="match status" value="1"/>
</dbReference>
<evidence type="ECO:0000256" key="7">
    <source>
        <dbReference type="ARBA" id="ARBA00023146"/>
    </source>
</evidence>
<dbReference type="PROSITE" id="PS50862">
    <property type="entry name" value="AA_TRNA_LIGASE_II"/>
    <property type="match status" value="1"/>
</dbReference>
<dbReference type="InterPro" id="IPR004154">
    <property type="entry name" value="Anticodon-bd"/>
</dbReference>
<dbReference type="InterPro" id="IPR044140">
    <property type="entry name" value="ProRS_anticodon_short"/>
</dbReference>
<evidence type="ECO:0000259" key="10">
    <source>
        <dbReference type="PROSITE" id="PS50862"/>
    </source>
</evidence>
<dbReference type="EC" id="6.1.1.15" evidence="2"/>
<feature type="domain" description="Aminoacyl-transfer RNA synthetases class-II family profile" evidence="10">
    <location>
        <begin position="138"/>
        <end position="579"/>
    </location>
</feature>
<sequence length="680" mass="75548">MKRYDETRVASCARVGSCPSPKRGASLKRISRGHRFWIYTQICRVAGGTAKMLQGYSTIFSRGALRGYSILAGRFEARCKSSSRTQWIHVDNRTRLSNVWVPTGGIAATENEDAHSKLIRAGFLRQTSSGIFHMLPLGRRVEEKIQDLIDVHMRSLGASRVALSAISSEALWERSGRLSSVASELFRFVDRRGVPFLLSPTHEEEITTLVARSVKSYKQLPLRLFQINRKYRDEFRPRHGLLRGREFIMKDLYTFDSTVQAALETYEQVRAAYGKIFGELKLPILVARASSGSMGGDLSHEYHLPTSLGEDNVVSCSDCDYVVNDELAEGRPVDKREENVRVHVWRGVTRDRTTVVNVWYPETAQNPNGGGHREYTDVDVNLHAVKSLVPDLDSSIDNPLPHWRAAVESSAANSIRQINIIDHRVPLSVLKDIKDQTAGMPLWPDGIDLAHSPTSYAFVDRNGDGGPLNLLRVRAGDSCPRCSSGTLHVQKAIELGHTFHLGTRYSGPLEARVSIPTRLLPRADQADASPSAGTLKQGDMVSVAMQMGCHGIGVTRIIGAVADHLADKKGLNWPRRIAPYEVVIIPAKDLEGDAETLFDTLSAAEKSGSRSLDVILDDRDNSFAWKLNDADLIGYPVIVVLGREWKSNRRCEVQCRRLGVKEHVEVVDLTGFVNSLLDQL</sequence>
<dbReference type="InterPro" id="IPR036621">
    <property type="entry name" value="Anticodon-bd_dom_sf"/>
</dbReference>
<dbReference type="SUPFAM" id="SSF52954">
    <property type="entry name" value="Class II aaRS ABD-related"/>
    <property type="match status" value="1"/>
</dbReference>
<proteinExistence type="inferred from homology"/>
<dbReference type="PRINTS" id="PR01046">
    <property type="entry name" value="TRNASYNTHPRO"/>
</dbReference>
<organism evidence="11 12">
    <name type="scientific">Phialemonium thermophilum</name>
    <dbReference type="NCBI Taxonomy" id="223376"/>
    <lineage>
        <taxon>Eukaryota</taxon>
        <taxon>Fungi</taxon>
        <taxon>Dikarya</taxon>
        <taxon>Ascomycota</taxon>
        <taxon>Pezizomycotina</taxon>
        <taxon>Sordariomycetes</taxon>
        <taxon>Sordariomycetidae</taxon>
        <taxon>Cephalothecales</taxon>
        <taxon>Cephalothecaceae</taxon>
        <taxon>Phialemonium</taxon>
    </lineage>
</organism>
<gene>
    <name evidence="11" type="ORF">VTK73DRAFT_7648</name>
</gene>
<dbReference type="Gene3D" id="3.40.50.800">
    <property type="entry name" value="Anticodon-binding domain"/>
    <property type="match status" value="1"/>
</dbReference>
<dbReference type="Proteomes" id="UP001586593">
    <property type="component" value="Unassembled WGS sequence"/>
</dbReference>
<evidence type="ECO:0000256" key="5">
    <source>
        <dbReference type="ARBA" id="ARBA00022840"/>
    </source>
</evidence>
<accession>A0ABR3Y7B9</accession>
<keyword evidence="4" id="KW-0547">Nucleotide-binding</keyword>
<comment type="catalytic activity">
    <reaction evidence="9">
        <text>tRNA(Pro) + L-proline + ATP = L-prolyl-tRNA(Pro) + AMP + diphosphate</text>
        <dbReference type="Rhea" id="RHEA:14305"/>
        <dbReference type="Rhea" id="RHEA-COMP:9700"/>
        <dbReference type="Rhea" id="RHEA-COMP:9702"/>
        <dbReference type="ChEBI" id="CHEBI:30616"/>
        <dbReference type="ChEBI" id="CHEBI:33019"/>
        <dbReference type="ChEBI" id="CHEBI:60039"/>
        <dbReference type="ChEBI" id="CHEBI:78442"/>
        <dbReference type="ChEBI" id="CHEBI:78532"/>
        <dbReference type="ChEBI" id="CHEBI:456215"/>
        <dbReference type="EC" id="6.1.1.15"/>
    </reaction>
</comment>
<keyword evidence="5" id="KW-0067">ATP-binding</keyword>